<reference evidence="7 8" key="1">
    <citation type="submission" date="2015-03" db="EMBL/GenBank/DDBJ databases">
        <authorList>
            <consortium name="Pathogen Informatics"/>
            <person name="Murphy D."/>
        </authorList>
    </citation>
    <scope>NUCLEOTIDE SEQUENCE [LARGE SCALE GENOMIC DNA]</scope>
    <source>
        <strain evidence="2 8">0310</strain>
        <strain evidence="1">SMRU328</strain>
        <strain evidence="7">type strain: N</strain>
    </source>
</reference>
<dbReference type="EMBL" id="CKGU01000035">
    <property type="protein sequence ID" value="CIS77082.1"/>
    <property type="molecule type" value="Genomic_DNA"/>
</dbReference>
<evidence type="ECO:0000313" key="7">
    <source>
        <dbReference type="Proteomes" id="UP000042745"/>
    </source>
</evidence>
<dbReference type="EMBL" id="CAAULE010000020">
    <property type="protein sequence ID" value="VOG85802.1"/>
    <property type="molecule type" value="Genomic_DNA"/>
</dbReference>
<evidence type="ECO:0000313" key="6">
    <source>
        <dbReference type="EMBL" id="VRI34019.1"/>
    </source>
</evidence>
<organism evidence="2 8">
    <name type="scientific">Streptococcus pneumoniae</name>
    <dbReference type="NCBI Taxonomy" id="1313"/>
    <lineage>
        <taxon>Bacteria</taxon>
        <taxon>Bacillati</taxon>
        <taxon>Bacillota</taxon>
        <taxon>Bacilli</taxon>
        <taxon>Lactobacillales</taxon>
        <taxon>Streptococcaceae</taxon>
        <taxon>Streptococcus</taxon>
    </lineage>
</organism>
<sequence>MKQLKILSDKYLESITGSGGNLGPGFGVIIP</sequence>
<evidence type="ECO:0000313" key="9">
    <source>
        <dbReference type="Proteomes" id="UP000254854"/>
    </source>
</evidence>
<dbReference type="Proteomes" id="UP000312530">
    <property type="component" value="Unassembled WGS sequence"/>
</dbReference>
<dbReference type="AlphaFoldDB" id="A0A0B4ZIX7"/>
<accession>A0A0B4ZIX7</accession>
<dbReference type="Proteomes" id="UP000304540">
    <property type="component" value="Unassembled WGS sequence"/>
</dbReference>
<dbReference type="Proteomes" id="UP000254854">
    <property type="component" value="Unassembled WGS sequence"/>
</dbReference>
<dbReference type="Proteomes" id="UP000045541">
    <property type="component" value="Unassembled WGS sequence"/>
</dbReference>
<gene>
    <name evidence="1" type="ORF">ERS019486_01828</name>
    <name evidence="2" type="ORF">ERS096071_00069</name>
    <name evidence="3" type="ORF">NCTC13734_01383</name>
    <name evidence="4" type="ORF">SAMEA2627268_01981</name>
    <name evidence="5" type="ORF">SAMEA2696453_01868</name>
    <name evidence="6" type="ORF">SAMEA3381574_00577</name>
</gene>
<dbReference type="EMBL" id="UHFW01000006">
    <property type="protein sequence ID" value="SUN87392.1"/>
    <property type="molecule type" value="Genomic_DNA"/>
</dbReference>
<dbReference type="EMBL" id="CABABW010000003">
    <property type="protein sequence ID" value="VRI34019.1"/>
    <property type="molecule type" value="Genomic_DNA"/>
</dbReference>
<evidence type="ECO:0000313" key="10">
    <source>
        <dbReference type="Proteomes" id="UP000304540"/>
    </source>
</evidence>
<evidence type="ECO:0000313" key="12">
    <source>
        <dbReference type="Proteomes" id="UP000312530"/>
    </source>
</evidence>
<name>A0A0B4ZIX7_STREE</name>
<evidence type="ECO:0000313" key="2">
    <source>
        <dbReference type="EMBL" id="CKI81853.1"/>
    </source>
</evidence>
<dbReference type="EMBL" id="CAAQRO010000018">
    <property type="protein sequence ID" value="VMD02321.1"/>
    <property type="molecule type" value="Genomic_DNA"/>
</dbReference>
<protein>
    <submittedName>
        <fullName evidence="2">Bacteriocin</fullName>
    </submittedName>
</protein>
<dbReference type="Proteomes" id="UP000311381">
    <property type="component" value="Unassembled WGS sequence"/>
</dbReference>
<evidence type="ECO:0000313" key="4">
    <source>
        <dbReference type="EMBL" id="VMD02321.1"/>
    </source>
</evidence>
<evidence type="ECO:0000313" key="5">
    <source>
        <dbReference type="EMBL" id="VOG85802.1"/>
    </source>
</evidence>
<dbReference type="EMBL" id="CMWB01000001">
    <property type="protein sequence ID" value="CKI81853.1"/>
    <property type="molecule type" value="Genomic_DNA"/>
</dbReference>
<proteinExistence type="predicted"/>
<evidence type="ECO:0000313" key="3">
    <source>
        <dbReference type="EMBL" id="SUN87392.1"/>
    </source>
</evidence>
<dbReference type="Proteomes" id="UP000042745">
    <property type="component" value="Unassembled WGS sequence"/>
</dbReference>
<reference evidence="10 11" key="3">
    <citation type="submission" date="2019-04" db="EMBL/GenBank/DDBJ databases">
        <authorList>
            <consortium name="Pathogen Informatics"/>
        </authorList>
    </citation>
    <scope>NUCLEOTIDE SEQUENCE [LARGE SCALE GENOMIC DNA]</scope>
    <source>
        <strain evidence="6 10">GPSC232</strain>
        <strain evidence="11 12">GPSC47</strain>
    </source>
</reference>
<evidence type="ECO:0000313" key="11">
    <source>
        <dbReference type="Proteomes" id="UP000311381"/>
    </source>
</evidence>
<reference evidence="3 9" key="2">
    <citation type="submission" date="2018-06" db="EMBL/GenBank/DDBJ databases">
        <authorList>
            <consortium name="Pathogen Informatics"/>
            <person name="Doyle S."/>
        </authorList>
    </citation>
    <scope>NUCLEOTIDE SEQUENCE [LARGE SCALE GENOMIC DNA]</scope>
    <source>
        <strain evidence="3 9">NCTC13734</strain>
    </source>
</reference>
<evidence type="ECO:0000313" key="1">
    <source>
        <dbReference type="EMBL" id="CIS77082.1"/>
    </source>
</evidence>
<evidence type="ECO:0000313" key="8">
    <source>
        <dbReference type="Proteomes" id="UP000045541"/>
    </source>
</evidence>